<proteinExistence type="predicted"/>
<feature type="region of interest" description="Disordered" evidence="1">
    <location>
        <begin position="170"/>
        <end position="205"/>
    </location>
</feature>
<dbReference type="STRING" id="159291.SAMN05920897_11472"/>
<feature type="compositionally biased region" description="Low complexity" evidence="1">
    <location>
        <begin position="190"/>
        <end position="200"/>
    </location>
</feature>
<accession>A0A1N6VDG5</accession>
<organism evidence="2 3">
    <name type="scientific">Alkalispirochaeta americana</name>
    <dbReference type="NCBI Taxonomy" id="159291"/>
    <lineage>
        <taxon>Bacteria</taxon>
        <taxon>Pseudomonadati</taxon>
        <taxon>Spirochaetota</taxon>
        <taxon>Spirochaetia</taxon>
        <taxon>Spirochaetales</taxon>
        <taxon>Spirochaetaceae</taxon>
        <taxon>Alkalispirochaeta</taxon>
    </lineage>
</organism>
<evidence type="ECO:0000313" key="3">
    <source>
        <dbReference type="Proteomes" id="UP000186400"/>
    </source>
</evidence>
<dbReference type="AlphaFoldDB" id="A0A1N6VDG5"/>
<dbReference type="EMBL" id="FTMS01000014">
    <property type="protein sequence ID" value="SIQ75798.1"/>
    <property type="molecule type" value="Genomic_DNA"/>
</dbReference>
<reference evidence="2 3" key="1">
    <citation type="submission" date="2017-01" db="EMBL/GenBank/DDBJ databases">
        <authorList>
            <person name="Mah S.A."/>
            <person name="Swanson W.J."/>
            <person name="Moy G.W."/>
            <person name="Vacquier V.D."/>
        </authorList>
    </citation>
    <scope>NUCLEOTIDE SEQUENCE [LARGE SCALE GENOMIC DNA]</scope>
    <source>
        <strain evidence="2 3">ASpG1</strain>
    </source>
</reference>
<keyword evidence="3" id="KW-1185">Reference proteome</keyword>
<protein>
    <submittedName>
        <fullName evidence="2">Uncharacterized protein</fullName>
    </submittedName>
</protein>
<feature type="compositionally biased region" description="Basic and acidic residues" evidence="1">
    <location>
        <begin position="170"/>
        <end position="179"/>
    </location>
</feature>
<gene>
    <name evidence="2" type="ORF">SAMN05920897_11472</name>
</gene>
<dbReference type="Proteomes" id="UP000186400">
    <property type="component" value="Unassembled WGS sequence"/>
</dbReference>
<sequence length="313" mass="34812">MVGNYDLLSRRAGFNTALRHFRLATSLLEPVSKGANFADLVAAKLDEEAISRDQVRPLTSALLVDKFSYRTRSCNAPITIESASFITEALSDWTALQIVIAYEHPQAGLLLINPQNPQSWEPALPIICDELLVVYLDSIPGVDLSPETLERALGDVQSILAGRTVNHTDQRYRLPEGAKPRAVTPPKVTPSGTPPGSAKKPGGKKRITPRYSVVVTNELFHNGNVEAWKRIIASYRTTYPDLDVLIWYDNERINDINALFKWGKVKHGTPIMVSVAGEEIQDVSKLQRYLFEGASPRFEMFLKGGIDQPLELF</sequence>
<name>A0A1N6VDG5_9SPIO</name>
<dbReference type="RefSeq" id="WP_076489373.1">
    <property type="nucleotide sequence ID" value="NZ_FTMS01000014.1"/>
</dbReference>
<evidence type="ECO:0000256" key="1">
    <source>
        <dbReference type="SAM" id="MobiDB-lite"/>
    </source>
</evidence>
<evidence type="ECO:0000313" key="2">
    <source>
        <dbReference type="EMBL" id="SIQ75798.1"/>
    </source>
</evidence>